<comment type="caution">
    <text evidence="7">The sequence shown here is derived from an EMBL/GenBank/DDBJ whole genome shotgun (WGS) entry which is preliminary data.</text>
</comment>
<comment type="similarity">
    <text evidence="1">Belongs to the enterotoxin A family.</text>
</comment>
<evidence type="ECO:0000256" key="2">
    <source>
        <dbReference type="ARBA" id="ARBA00022656"/>
    </source>
</evidence>
<dbReference type="InterPro" id="IPR001144">
    <property type="entry name" value="Enterotoxin_A"/>
</dbReference>
<evidence type="ECO:0000256" key="1">
    <source>
        <dbReference type="ARBA" id="ARBA00009092"/>
    </source>
</evidence>
<evidence type="ECO:0000256" key="5">
    <source>
        <dbReference type="ARBA" id="ARBA00023026"/>
    </source>
</evidence>
<gene>
    <name evidence="7" type="ORF">LL965_22570</name>
</gene>
<dbReference type="PRINTS" id="PR00771">
    <property type="entry name" value="ENTEROTOXINA"/>
</dbReference>
<sequence length="245" mass="26684">MNVIIFIVGIFLSIPALSSPPTVLPVILYRADMLTPDVVKQQGGFLARGMDGTRPNQPIADISLYNHAVGSATGLANHSSGYVSTTTSLRFAHMWINSAHAGAGYIYHVIPTGNFIGVNESLLGYSPHSEEHEYAALGMIRWSQVVGWQQVSFGVLGDFVPNRDYAARLYSGSRAAGAEYQLAGFPPDHAAWRRLPWSEFNSCDTPLRSPRSTQQDVCASTDIGPYVAAQYFATSDRLTVVFLLN</sequence>
<evidence type="ECO:0000256" key="6">
    <source>
        <dbReference type="ARBA" id="ARBA00023157"/>
    </source>
</evidence>
<accession>A0ABS8HKF4</accession>
<keyword evidence="2" id="KW-0800">Toxin</keyword>
<evidence type="ECO:0000313" key="7">
    <source>
        <dbReference type="EMBL" id="MCC4622678.1"/>
    </source>
</evidence>
<keyword evidence="5" id="KW-0843">Virulence</keyword>
<evidence type="ECO:0000256" key="3">
    <source>
        <dbReference type="ARBA" id="ARBA00022729"/>
    </source>
</evidence>
<reference evidence="7 8" key="1">
    <citation type="submission" date="2021-10" db="EMBL/GenBank/DDBJ databases">
        <title>Genome sequencing of Xanthomonas strains from NCPPB.</title>
        <authorList>
            <person name="Hussein R."/>
            <person name="Harrison J."/>
            <person name="Studholme D.J."/>
            <person name="Vicente J."/>
            <person name="Grant M."/>
        </authorList>
    </citation>
    <scope>NUCLEOTIDE SEQUENCE [LARGE SCALE GENOMIC DNA]</scope>
    <source>
        <strain evidence="7 8">NCPPB 101</strain>
    </source>
</reference>
<dbReference type="SUPFAM" id="SSF56399">
    <property type="entry name" value="ADP-ribosylation"/>
    <property type="match status" value="1"/>
</dbReference>
<evidence type="ECO:0000256" key="4">
    <source>
        <dbReference type="ARBA" id="ARBA00022861"/>
    </source>
</evidence>
<evidence type="ECO:0000313" key="8">
    <source>
        <dbReference type="Proteomes" id="UP001199206"/>
    </source>
</evidence>
<keyword evidence="6" id="KW-1015">Disulfide bond</keyword>
<keyword evidence="4" id="KW-0260">Enterotoxin</keyword>
<proteinExistence type="inferred from homology"/>
<dbReference type="EMBL" id="JAJGQJ010000144">
    <property type="protein sequence ID" value="MCC4622678.1"/>
    <property type="molecule type" value="Genomic_DNA"/>
</dbReference>
<protein>
    <submittedName>
        <fullName evidence="7">Enterotoxin A family protein</fullName>
    </submittedName>
</protein>
<dbReference type="RefSeq" id="WP_084624436.1">
    <property type="nucleotide sequence ID" value="NZ_CAWLZN010000001.1"/>
</dbReference>
<name>A0ABS8HKF4_9XANT</name>
<dbReference type="Gene3D" id="3.90.210.10">
    <property type="entry name" value="Heat-Labile Enterotoxin, subunit A"/>
    <property type="match status" value="1"/>
</dbReference>
<keyword evidence="8" id="KW-1185">Reference proteome</keyword>
<organism evidence="7 8">
    <name type="scientific">Xanthomonas cassavae CFBP 4642</name>
    <dbReference type="NCBI Taxonomy" id="1219375"/>
    <lineage>
        <taxon>Bacteria</taxon>
        <taxon>Pseudomonadati</taxon>
        <taxon>Pseudomonadota</taxon>
        <taxon>Gammaproteobacteria</taxon>
        <taxon>Lysobacterales</taxon>
        <taxon>Lysobacteraceae</taxon>
        <taxon>Xanthomonas</taxon>
    </lineage>
</organism>
<dbReference type="Proteomes" id="UP001199206">
    <property type="component" value="Unassembled WGS sequence"/>
</dbReference>
<dbReference type="Pfam" id="PF01375">
    <property type="entry name" value="Enterotoxin_a"/>
    <property type="match status" value="1"/>
</dbReference>
<keyword evidence="3" id="KW-0732">Signal</keyword>